<evidence type="ECO:0000256" key="1">
    <source>
        <dbReference type="SAM" id="SignalP"/>
    </source>
</evidence>
<organism evidence="2 3">
    <name type="scientific">Eiseniibacteriota bacterium</name>
    <dbReference type="NCBI Taxonomy" id="2212470"/>
    <lineage>
        <taxon>Bacteria</taxon>
        <taxon>Candidatus Eiseniibacteriota</taxon>
    </lineage>
</organism>
<gene>
    <name evidence="2" type="ORF">E6K71_04120</name>
</gene>
<name>A0A538SE97_UNCEI</name>
<dbReference type="EMBL" id="VBOR01000053">
    <property type="protein sequence ID" value="TMQ49703.1"/>
    <property type="molecule type" value="Genomic_DNA"/>
</dbReference>
<feature type="chain" id="PRO_5022103283" evidence="1">
    <location>
        <begin position="26"/>
        <end position="395"/>
    </location>
</feature>
<accession>A0A538SE97</accession>
<protein>
    <submittedName>
        <fullName evidence="2">Uncharacterized protein</fullName>
    </submittedName>
</protein>
<proteinExistence type="predicted"/>
<sequence>MKRTLSPLLIWAVLASPLLPGRALAVPDWKTQRAAGTLTIYADDSRPNRFYYAPAEIAVVTTPDGKPDFHFLETRYTGSAVGRDRGTILHKSLVTFTVRLPHPPAEELTRVARELGGAGAPADLRPYPVKKIATALVYVVIGGDTTSLPPGRFESTGEAEGSGSTWTERVYTVGLDSLTAQAFRAALEKDQVYLSLGYAFLGDALAQVAGIGELTGSPEIVEGLKSALSGARADSSGAPADTVRTHVIRAGAIEIGLDVKRFPELMRRVDLNDKAPPGYAALDVYCYDFNNELRPDLAEKRVEIDAEGVSGKRVKLETAFLREQPDLYSAGIRFPVAVRLDRPYRYRTREVKLDGMEHQSVWRERQSWSEILDVTSQSKNVTPSKNIGVRSILGP</sequence>
<keyword evidence="1" id="KW-0732">Signal</keyword>
<feature type="signal peptide" evidence="1">
    <location>
        <begin position="1"/>
        <end position="25"/>
    </location>
</feature>
<dbReference type="Proteomes" id="UP000316292">
    <property type="component" value="Unassembled WGS sequence"/>
</dbReference>
<dbReference type="AlphaFoldDB" id="A0A538SE97"/>
<evidence type="ECO:0000313" key="3">
    <source>
        <dbReference type="Proteomes" id="UP000316292"/>
    </source>
</evidence>
<evidence type="ECO:0000313" key="2">
    <source>
        <dbReference type="EMBL" id="TMQ49703.1"/>
    </source>
</evidence>
<comment type="caution">
    <text evidence="2">The sequence shown here is derived from an EMBL/GenBank/DDBJ whole genome shotgun (WGS) entry which is preliminary data.</text>
</comment>
<reference evidence="2 3" key="1">
    <citation type="journal article" date="2019" name="Nat. Microbiol.">
        <title>Mediterranean grassland soil C-N compound turnover is dependent on rainfall and depth, and is mediated by genomically divergent microorganisms.</title>
        <authorList>
            <person name="Diamond S."/>
            <person name="Andeer P.F."/>
            <person name="Li Z."/>
            <person name="Crits-Christoph A."/>
            <person name="Burstein D."/>
            <person name="Anantharaman K."/>
            <person name="Lane K.R."/>
            <person name="Thomas B.C."/>
            <person name="Pan C."/>
            <person name="Northen T.R."/>
            <person name="Banfield J.F."/>
        </authorList>
    </citation>
    <scope>NUCLEOTIDE SEQUENCE [LARGE SCALE GENOMIC DNA]</scope>
    <source>
        <strain evidence="2">WS_1</strain>
    </source>
</reference>